<feature type="region of interest" description="Disordered" evidence="8">
    <location>
        <begin position="239"/>
        <end position="260"/>
    </location>
</feature>
<dbReference type="PROSITE" id="PS50893">
    <property type="entry name" value="ABC_TRANSPORTER_2"/>
    <property type="match status" value="1"/>
</dbReference>
<dbReference type="SUPFAM" id="SSF52540">
    <property type="entry name" value="P-loop containing nucleoside triphosphate hydrolases"/>
    <property type="match status" value="1"/>
</dbReference>
<dbReference type="PROSITE" id="PS00211">
    <property type="entry name" value="ABC_TRANSPORTER_1"/>
    <property type="match status" value="1"/>
</dbReference>
<dbReference type="PANTHER" id="PTHR42788">
    <property type="entry name" value="TAURINE IMPORT ATP-BINDING PROTEIN-RELATED"/>
    <property type="match status" value="1"/>
</dbReference>
<organism evidence="10 11">
    <name type="scientific">Pseudomonas typographi</name>
    <dbReference type="NCBI Taxonomy" id="2715964"/>
    <lineage>
        <taxon>Bacteria</taxon>
        <taxon>Pseudomonadati</taxon>
        <taxon>Pseudomonadota</taxon>
        <taxon>Gammaproteobacteria</taxon>
        <taxon>Pseudomonadales</taxon>
        <taxon>Pseudomonadaceae</taxon>
        <taxon>Pseudomonas</taxon>
    </lineage>
</organism>
<evidence type="ECO:0000256" key="6">
    <source>
        <dbReference type="ARBA" id="ARBA00022967"/>
    </source>
</evidence>
<reference evidence="10 11" key="1">
    <citation type="journal article" date="2020" name="Insects">
        <title>Bacteria Belonging to Pseudomonas typographi sp. nov. from the Bark Beetle Ips typographus Have Genomic Potential to Aid in the Host Ecology.</title>
        <authorList>
            <person name="Peral-Aranega E."/>
            <person name="Saati-Santamaria Z."/>
            <person name="Kolarik M."/>
            <person name="Rivas R."/>
            <person name="Garcia-Fraile P."/>
        </authorList>
    </citation>
    <scope>NUCLEOTIDE SEQUENCE [LARGE SCALE GENOMIC DNA]</scope>
    <source>
        <strain evidence="10 11">CA3A</strain>
    </source>
</reference>
<dbReference type="RefSeq" id="WP_190417774.1">
    <property type="nucleotide sequence ID" value="NZ_JAAOCA010000004.1"/>
</dbReference>
<comment type="caution">
    <text evidence="10">The sequence shown here is derived from an EMBL/GenBank/DDBJ whole genome shotgun (WGS) entry which is preliminary data.</text>
</comment>
<evidence type="ECO:0000256" key="8">
    <source>
        <dbReference type="SAM" id="MobiDB-lite"/>
    </source>
</evidence>
<protein>
    <submittedName>
        <fullName evidence="10">ABC transporter ATP-binding protein</fullName>
    </submittedName>
</protein>
<dbReference type="GO" id="GO:0005524">
    <property type="term" value="F:ATP binding"/>
    <property type="evidence" value="ECO:0007669"/>
    <property type="project" value="UniProtKB-KW"/>
</dbReference>
<keyword evidence="4" id="KW-0547">Nucleotide-binding</keyword>
<evidence type="ECO:0000313" key="11">
    <source>
        <dbReference type="Proteomes" id="UP000805841"/>
    </source>
</evidence>
<keyword evidence="3" id="KW-1003">Cell membrane</keyword>
<keyword evidence="7" id="KW-0472">Membrane</keyword>
<feature type="domain" description="ABC transporter" evidence="9">
    <location>
        <begin position="10"/>
        <end position="225"/>
    </location>
</feature>
<dbReference type="InterPro" id="IPR003439">
    <property type="entry name" value="ABC_transporter-like_ATP-bd"/>
</dbReference>
<comment type="similarity">
    <text evidence="1">Belongs to the ABC transporter superfamily.</text>
</comment>
<dbReference type="EMBL" id="JAAOCA010000004">
    <property type="protein sequence ID" value="MBD1597950.1"/>
    <property type="molecule type" value="Genomic_DNA"/>
</dbReference>
<keyword evidence="2" id="KW-0813">Transport</keyword>
<dbReference type="SMART" id="SM00382">
    <property type="entry name" value="AAA"/>
    <property type="match status" value="1"/>
</dbReference>
<dbReference type="PANTHER" id="PTHR42788:SF17">
    <property type="entry name" value="ALIPHATIC SULFONATES IMPORT ATP-BINDING PROTEIN SSUB"/>
    <property type="match status" value="1"/>
</dbReference>
<dbReference type="InterPro" id="IPR027417">
    <property type="entry name" value="P-loop_NTPase"/>
</dbReference>
<evidence type="ECO:0000256" key="7">
    <source>
        <dbReference type="ARBA" id="ARBA00023136"/>
    </source>
</evidence>
<accession>A0ABR7YXQ9</accession>
<gene>
    <name evidence="10" type="ORF">HAQ05_04360</name>
</gene>
<dbReference type="InterPro" id="IPR003593">
    <property type="entry name" value="AAA+_ATPase"/>
</dbReference>
<dbReference type="InterPro" id="IPR017871">
    <property type="entry name" value="ABC_transporter-like_CS"/>
</dbReference>
<name>A0ABR7YXQ9_9PSED</name>
<evidence type="ECO:0000256" key="3">
    <source>
        <dbReference type="ARBA" id="ARBA00022475"/>
    </source>
</evidence>
<dbReference type="Proteomes" id="UP000805841">
    <property type="component" value="Unassembled WGS sequence"/>
</dbReference>
<keyword evidence="5 10" id="KW-0067">ATP-binding</keyword>
<evidence type="ECO:0000256" key="2">
    <source>
        <dbReference type="ARBA" id="ARBA00022448"/>
    </source>
</evidence>
<evidence type="ECO:0000259" key="9">
    <source>
        <dbReference type="PROSITE" id="PS50893"/>
    </source>
</evidence>
<keyword evidence="6" id="KW-1278">Translocase</keyword>
<keyword evidence="11" id="KW-1185">Reference proteome</keyword>
<evidence type="ECO:0000256" key="5">
    <source>
        <dbReference type="ARBA" id="ARBA00022840"/>
    </source>
</evidence>
<evidence type="ECO:0000313" key="10">
    <source>
        <dbReference type="EMBL" id="MBD1597950.1"/>
    </source>
</evidence>
<evidence type="ECO:0000256" key="4">
    <source>
        <dbReference type="ARBA" id="ARBA00022741"/>
    </source>
</evidence>
<proteinExistence type="inferred from homology"/>
<dbReference type="Gene3D" id="3.40.50.300">
    <property type="entry name" value="P-loop containing nucleotide triphosphate hydrolases"/>
    <property type="match status" value="1"/>
</dbReference>
<dbReference type="InterPro" id="IPR050166">
    <property type="entry name" value="ABC_transporter_ATP-bind"/>
</dbReference>
<dbReference type="Pfam" id="PF00005">
    <property type="entry name" value="ABC_tran"/>
    <property type="match status" value="1"/>
</dbReference>
<sequence>MAQTHEDLVVDLKSVSKHFGGQVILDAVDLQIRRGEFVVLLGASGSGKTTLLRMLSSLDHANSGEVRVTDSSTVVFQEPRLAPFHRVWRNVLMGLKGDQRNKAKALAALDEVGLAEKAFSWPKRLSGGEAQRVALARALVRTPRLLLADEPFAALDALTRIRMQWLVQALWREHTPAVLLVTHDVEEAVLLADRILILKEGRLAVDIQVEVQRPRRAGEAFAQLTEYLLGELGVSKEGDPLNSAVPHRPGSPAVSSQAVA</sequence>
<evidence type="ECO:0000256" key="1">
    <source>
        <dbReference type="ARBA" id="ARBA00005417"/>
    </source>
</evidence>